<dbReference type="InterPro" id="IPR022061">
    <property type="entry name" value="DUF3617"/>
</dbReference>
<evidence type="ECO:0000313" key="1">
    <source>
        <dbReference type="EMBL" id="RED16899.1"/>
    </source>
</evidence>
<dbReference type="Pfam" id="PF12276">
    <property type="entry name" value="DUF3617"/>
    <property type="match status" value="1"/>
</dbReference>
<gene>
    <name evidence="1" type="ORF">DFR46_1933</name>
</gene>
<organism evidence="1 2">
    <name type="scientific">Parasphingopyxis lamellibrachiae</name>
    <dbReference type="NCBI Taxonomy" id="680125"/>
    <lineage>
        <taxon>Bacteria</taxon>
        <taxon>Pseudomonadati</taxon>
        <taxon>Pseudomonadota</taxon>
        <taxon>Alphaproteobacteria</taxon>
        <taxon>Sphingomonadales</taxon>
        <taxon>Sphingomonadaceae</taxon>
        <taxon>Parasphingopyxis</taxon>
    </lineage>
</organism>
<accession>A0A3D9FGH7</accession>
<reference evidence="1 2" key="1">
    <citation type="submission" date="2018-07" db="EMBL/GenBank/DDBJ databases">
        <title>Genomic Encyclopedia of Type Strains, Phase IV (KMG-IV): sequencing the most valuable type-strain genomes for metagenomic binning, comparative biology and taxonomic classification.</title>
        <authorList>
            <person name="Goeker M."/>
        </authorList>
    </citation>
    <scope>NUCLEOTIDE SEQUENCE [LARGE SCALE GENOMIC DNA]</scope>
    <source>
        <strain evidence="1 2">DSM 26725</strain>
    </source>
</reference>
<dbReference type="EMBL" id="QRDP01000004">
    <property type="protein sequence ID" value="RED16899.1"/>
    <property type="molecule type" value="Genomic_DNA"/>
</dbReference>
<name>A0A3D9FGH7_9SPHN</name>
<dbReference type="RefSeq" id="WP_162843455.1">
    <property type="nucleotide sequence ID" value="NZ_QRDP01000004.1"/>
</dbReference>
<dbReference type="Proteomes" id="UP000256310">
    <property type="component" value="Unassembled WGS sequence"/>
</dbReference>
<comment type="caution">
    <text evidence="1">The sequence shown here is derived from an EMBL/GenBank/DDBJ whole genome shotgun (WGS) entry which is preliminary data.</text>
</comment>
<keyword evidence="2" id="KW-1185">Reference proteome</keyword>
<protein>
    <submittedName>
        <fullName evidence="1">Uncharacterized protein DUF3617</fullName>
    </submittedName>
</protein>
<sequence length="189" mass="19807">MTKSHLRTLFAFAAPIALLGACSSGGDTDTDGDGEISSEEAQAEVESAGISITPGQWESTVQLTEFDMPQMPEEARAMMQQQMGTAHTSTSCITPEEAANPEANMFGDDNDDCTYTDFTMSGGNILIAGSCQTQGMPGATSMRMEGSYTPTSYDMTMNMNMESGPAGPMSMAGQVTGRFVGPDCAADAD</sequence>
<proteinExistence type="predicted"/>
<evidence type="ECO:0000313" key="2">
    <source>
        <dbReference type="Proteomes" id="UP000256310"/>
    </source>
</evidence>
<dbReference type="PROSITE" id="PS51257">
    <property type="entry name" value="PROKAR_LIPOPROTEIN"/>
    <property type="match status" value="1"/>
</dbReference>
<dbReference type="AlphaFoldDB" id="A0A3D9FGH7"/>